<reference evidence="1 2" key="1">
    <citation type="submission" date="2019-08" db="EMBL/GenBank/DDBJ databases">
        <authorList>
            <person name="Vazquez-Campos X."/>
        </authorList>
    </citation>
    <scope>NUCLEOTIDE SEQUENCE [LARGE SCALE GENOMIC DNA]</scope>
    <source>
        <strain evidence="1">LFW-283_2</strain>
    </source>
</reference>
<comment type="caution">
    <text evidence="1">The sequence shown here is derived from an EMBL/GenBank/DDBJ whole genome shotgun (WGS) entry which is preliminary data.</text>
</comment>
<proteinExistence type="predicted"/>
<evidence type="ECO:0000313" key="2">
    <source>
        <dbReference type="Proteomes" id="UP000789941"/>
    </source>
</evidence>
<organism evidence="1 2">
    <name type="scientific">Candidatus Bilamarchaeum dharawalense</name>
    <dbReference type="NCBI Taxonomy" id="2885759"/>
    <lineage>
        <taxon>Archaea</taxon>
        <taxon>Candidatus Micrarchaeota</taxon>
        <taxon>Candidatus Micrarchaeia</taxon>
        <taxon>Candidatus Anstonellales</taxon>
        <taxon>Candidatus Bilamarchaeaceae</taxon>
        <taxon>Candidatus Bilamarchaeum</taxon>
    </lineage>
</organism>
<dbReference type="EMBL" id="CABMJJ010000009">
    <property type="protein sequence ID" value="VVC04020.1"/>
    <property type="molecule type" value="Genomic_DNA"/>
</dbReference>
<name>A0A5E4LPR9_9ARCH</name>
<dbReference type="AlphaFoldDB" id="A0A5E4LPR9"/>
<gene>
    <name evidence="1" type="ORF">LFW2832_00685</name>
</gene>
<protein>
    <submittedName>
        <fullName evidence="1">Uncharacterized protein</fullName>
    </submittedName>
</protein>
<sequence length="375" mass="42409">MPVSDSITGWFIRNILLPNAEDIRSAGFVLSKFSEGGQTISLREFFFPESFYTIFETKIAKKLGKKGEQSLYSVGKKFGHRYAKLSYFKKSNQLDRKHFEDFMYMFTRYIEVIYAKKLSHKIIHEKKLIELTADSYVGCEKNGLGYLLLIGAWTGGWSFLMDDPHVEGVQTKCQGRGDKECKLICAPESNLKKSGLSVLCESSLDDLQEDYKTYSILNQVYPTVNNNYSLRELIENKIFDYQSGKLFYNKERMVGIEASMYYMVDNGFSKNKITKVILFESAFDSGKAISAGKDILFVQRFLAGIGFGDVQVVSAGKNYEVAFNHFPWTVFSQDCDFTLLSGFTSGMLSGCSNKKIILSKVSKIVGGDGFHVRLA</sequence>
<accession>A0A5E4LPR9</accession>
<dbReference type="Proteomes" id="UP000789941">
    <property type="component" value="Unassembled WGS sequence"/>
</dbReference>
<evidence type="ECO:0000313" key="1">
    <source>
        <dbReference type="EMBL" id="VVC04020.1"/>
    </source>
</evidence>